<feature type="compositionally biased region" description="Basic and acidic residues" evidence="1">
    <location>
        <begin position="57"/>
        <end position="67"/>
    </location>
</feature>
<accession>A0A4Q7S5R9</accession>
<dbReference type="EMBL" id="SGXM01000001">
    <property type="protein sequence ID" value="RZT41048.1"/>
    <property type="molecule type" value="Genomic_DNA"/>
</dbReference>
<evidence type="ECO:0000313" key="3">
    <source>
        <dbReference type="Proteomes" id="UP000291078"/>
    </source>
</evidence>
<gene>
    <name evidence="2" type="ORF">EV147_0033</name>
</gene>
<sequence>MTATKSGARYVLQALLQAEKETAARRVFWTRRADEYIPPPGGREMSPGRRPMARLSRQRDAMDDMRRGRGAAGRADEGRQSWQSPSG</sequence>
<protein>
    <submittedName>
        <fullName evidence="2">Uncharacterized protein</fullName>
    </submittedName>
</protein>
<dbReference type="RefSeq" id="WP_130389125.1">
    <property type="nucleotide sequence ID" value="NZ_SGXM01000001.1"/>
</dbReference>
<feature type="region of interest" description="Disordered" evidence="1">
    <location>
        <begin position="35"/>
        <end position="87"/>
    </location>
</feature>
<reference evidence="2 3" key="1">
    <citation type="journal article" date="2015" name="Stand. Genomic Sci.">
        <title>Genomic Encyclopedia of Bacterial and Archaeal Type Strains, Phase III: the genomes of soil and plant-associated and newly described type strains.</title>
        <authorList>
            <person name="Whitman W.B."/>
            <person name="Woyke T."/>
            <person name="Klenk H.P."/>
            <person name="Zhou Y."/>
            <person name="Lilburn T.G."/>
            <person name="Beck B.J."/>
            <person name="De Vos P."/>
            <person name="Vandamme P."/>
            <person name="Eisen J.A."/>
            <person name="Garrity G."/>
            <person name="Hugenholtz P."/>
            <person name="Kyrpides N.C."/>
        </authorList>
    </citation>
    <scope>NUCLEOTIDE SEQUENCE [LARGE SCALE GENOMIC DNA]</scope>
    <source>
        <strain evidence="2 3">ASC-9842</strain>
    </source>
</reference>
<dbReference type="Proteomes" id="UP000291078">
    <property type="component" value="Unassembled WGS sequence"/>
</dbReference>
<proteinExistence type="predicted"/>
<comment type="caution">
    <text evidence="2">The sequence shown here is derived from an EMBL/GenBank/DDBJ whole genome shotgun (WGS) entry which is preliminary data.</text>
</comment>
<name>A0A4Q7S5R9_9BURK</name>
<evidence type="ECO:0000256" key="1">
    <source>
        <dbReference type="SAM" id="MobiDB-lite"/>
    </source>
</evidence>
<organism evidence="2 3">
    <name type="scientific">Cupriavidus agavae</name>
    <dbReference type="NCBI Taxonomy" id="1001822"/>
    <lineage>
        <taxon>Bacteria</taxon>
        <taxon>Pseudomonadati</taxon>
        <taxon>Pseudomonadota</taxon>
        <taxon>Betaproteobacteria</taxon>
        <taxon>Burkholderiales</taxon>
        <taxon>Burkholderiaceae</taxon>
        <taxon>Cupriavidus</taxon>
    </lineage>
</organism>
<keyword evidence="3" id="KW-1185">Reference proteome</keyword>
<evidence type="ECO:0000313" key="2">
    <source>
        <dbReference type="EMBL" id="RZT41048.1"/>
    </source>
</evidence>
<dbReference type="AlphaFoldDB" id="A0A4Q7S5R9"/>